<evidence type="ECO:0000256" key="1">
    <source>
        <dbReference type="SAM" id="MobiDB-lite"/>
    </source>
</evidence>
<sequence length="477" mass="52089">MSYVSMLKNIPEVLNQPTGIAAIASLGIHGAIALIVPLMPVNSTQSTEANAKKAVGLIELSPADQARLPQTPDNSQVALQPLQLPQKPQIKLPDFDSEITIIPPLQTPLPKQQVLPTIPRSASNYNLSYLPRQQATPMFTQRDFRTQVSNFRISSNQSRSVPRVGSRSVSPFVDDIDTKIRETQPINVNRLPEVQVSNGISGEPLVNPSADAIDIGSTKKPQEFTEFKNPQLGSDLPEVTASSPAGLRVGESSEGKSPLLSAAPIVIPSSENSTQEQTIVPTISKSEAQIQKNQQLLAKLKSDDNLRKTVQQEYPNIQKQAVIRKTIPTNHPEIEGIVSGQLVVDPDGKVLDIKFQGGAVTPQLQSKTRAFFSANAPKGEQQISYYPFQLQFKNTNNDSMTGKNTQLKPSQNQNNQQAADQQDRKTQPKNQAVIIPNPSSTPEVVGEKSSGSGESTQKLIQKLRQVQEERQTSNQDQ</sequence>
<evidence type="ECO:0008006" key="4">
    <source>
        <dbReference type="Google" id="ProtNLM"/>
    </source>
</evidence>
<protein>
    <recommendedName>
        <fullName evidence="4">TonB C-terminal domain-containing protein</fullName>
    </recommendedName>
</protein>
<dbReference type="RefSeq" id="WP_353929077.1">
    <property type="nucleotide sequence ID" value="NZ_CP150886.1"/>
</dbReference>
<gene>
    <name evidence="2" type="ORF">WJM97_12145</name>
</gene>
<feature type="compositionally biased region" description="Low complexity" evidence="1">
    <location>
        <begin position="411"/>
        <end position="420"/>
    </location>
</feature>
<accession>A0ABZ2UMH2</accession>
<feature type="compositionally biased region" description="Polar residues" evidence="1">
    <location>
        <begin position="395"/>
        <end position="410"/>
    </location>
</feature>
<name>A0ABZ2UMH2_9CYAN</name>
<dbReference type="Proteomes" id="UP001483337">
    <property type="component" value="Chromosome"/>
</dbReference>
<evidence type="ECO:0000313" key="2">
    <source>
        <dbReference type="EMBL" id="WZB86161.1"/>
    </source>
</evidence>
<dbReference type="EMBL" id="CP150886">
    <property type="protein sequence ID" value="WZB86161.1"/>
    <property type="molecule type" value="Genomic_DNA"/>
</dbReference>
<evidence type="ECO:0000313" key="3">
    <source>
        <dbReference type="Proteomes" id="UP001483337"/>
    </source>
</evidence>
<proteinExistence type="predicted"/>
<feature type="region of interest" description="Disordered" evidence="1">
    <location>
        <begin position="227"/>
        <end position="255"/>
    </location>
</feature>
<feature type="region of interest" description="Disordered" evidence="1">
    <location>
        <begin position="395"/>
        <end position="477"/>
    </location>
</feature>
<reference evidence="2 3" key="1">
    <citation type="submission" date="2024-04" db="EMBL/GenBank/DDBJ databases">
        <title>Okeanomitos corallinicola gen. &amp; sp. nov. (Nostocales, Cyanobacteria), a new toxic marine heterocyst-forming cyanobacterium from a coral reef.</title>
        <authorList>
            <person name="Li H."/>
            <person name="Li R."/>
            <person name="Kang J."/>
            <person name="Hii K.S."/>
            <person name="Mohamed H.F."/>
            <person name="Xu X."/>
            <person name="Luo Z."/>
        </authorList>
    </citation>
    <scope>NUCLEOTIDE SEQUENCE [LARGE SCALE GENOMIC DNA]</scope>
    <source>
        <strain evidence="2 3">TIOX110</strain>
    </source>
</reference>
<keyword evidence="3" id="KW-1185">Reference proteome</keyword>
<organism evidence="2 3">
    <name type="scientific">Okeanomitos corallinicola TIOX110</name>
    <dbReference type="NCBI Taxonomy" id="3133117"/>
    <lineage>
        <taxon>Bacteria</taxon>
        <taxon>Bacillati</taxon>
        <taxon>Cyanobacteriota</taxon>
        <taxon>Cyanophyceae</taxon>
        <taxon>Nostocales</taxon>
        <taxon>Aphanizomenonaceae</taxon>
        <taxon>Okeanomitos</taxon>
    </lineage>
</organism>
<feature type="compositionally biased region" description="Low complexity" evidence="1">
    <location>
        <begin position="443"/>
        <end position="455"/>
    </location>
</feature>